<keyword evidence="5" id="KW-1185">Reference proteome</keyword>
<dbReference type="Gene3D" id="3.40.50.300">
    <property type="entry name" value="P-loop containing nucleotide triphosphate hydrolases"/>
    <property type="match status" value="1"/>
</dbReference>
<evidence type="ECO:0000313" key="4">
    <source>
        <dbReference type="EMBL" id="MFC6593110.1"/>
    </source>
</evidence>
<reference evidence="2" key="3">
    <citation type="submission" date="2024-09" db="EMBL/GenBank/DDBJ databases">
        <authorList>
            <person name="Sun Q."/>
            <person name="Mori K."/>
        </authorList>
    </citation>
    <scope>NUCLEOTIDE SEQUENCE</scope>
    <source>
        <strain evidence="2">NBRC 112440</strain>
    </source>
</reference>
<dbReference type="RefSeq" id="WP_380084183.1">
    <property type="nucleotide sequence ID" value="NZ_JBHSWD010000004.1"/>
</dbReference>
<reference evidence="5" key="2">
    <citation type="journal article" date="2019" name="Int. J. Syst. Evol. Microbiol.">
        <title>The Global Catalogue of Microorganisms (GCM) 10K type strain sequencing project: providing services to taxonomists for standard genome sequencing and annotation.</title>
        <authorList>
            <consortium name="The Broad Institute Genomics Platform"/>
            <consortium name="The Broad Institute Genome Sequencing Center for Infectious Disease"/>
            <person name="Wu L."/>
            <person name="Ma J."/>
        </authorList>
    </citation>
    <scope>NUCLEOTIDE SEQUENCE [LARGE SCALE GENOMIC DNA]</scope>
    <source>
        <strain evidence="5">CGMCC 1.15772</strain>
    </source>
</reference>
<reference evidence="2" key="1">
    <citation type="journal article" date="2014" name="Int. J. Syst. Evol. Microbiol.">
        <title>Complete genome of a new Firmicutes species belonging to the dominant human colonic microbiota ('Ruminococcus bicirculans') reveals two chromosomes and a selective capacity to utilize plant glucans.</title>
        <authorList>
            <consortium name="NISC Comparative Sequencing Program"/>
            <person name="Wegmann U."/>
            <person name="Louis P."/>
            <person name="Goesmann A."/>
            <person name="Henrissat B."/>
            <person name="Duncan S.H."/>
            <person name="Flint H.J."/>
        </authorList>
    </citation>
    <scope>NUCLEOTIDE SEQUENCE</scope>
    <source>
        <strain evidence="2">NBRC 112440</strain>
    </source>
</reference>
<dbReference type="InterPro" id="IPR008900">
    <property type="entry name" value="Zot_N"/>
</dbReference>
<dbReference type="SUPFAM" id="SSF52540">
    <property type="entry name" value="P-loop containing nucleoside triphosphate hydrolases"/>
    <property type="match status" value="1"/>
</dbReference>
<evidence type="ECO:0000313" key="2">
    <source>
        <dbReference type="EMBL" id="MFC6593090.1"/>
    </source>
</evidence>
<accession>A0ABW1YIY7</accession>
<dbReference type="Pfam" id="PF05707">
    <property type="entry name" value="Zot"/>
    <property type="match status" value="1"/>
</dbReference>
<feature type="domain" description="Zona occludens toxin N-terminal" evidence="1">
    <location>
        <begin position="34"/>
        <end position="165"/>
    </location>
</feature>
<gene>
    <name evidence="2" type="ORF">ACFP81_14450</name>
    <name evidence="3" type="ORF">ACFP81_14505</name>
    <name evidence="4" type="ORF">ACFP81_14550</name>
</gene>
<dbReference type="Proteomes" id="UP001596297">
    <property type="component" value="Unassembled WGS sequence"/>
</dbReference>
<dbReference type="InterPro" id="IPR027417">
    <property type="entry name" value="P-loop_NTPase"/>
</dbReference>
<dbReference type="EMBL" id="JBHSWD010000004">
    <property type="protein sequence ID" value="MFC6593101.1"/>
    <property type="molecule type" value="Genomic_DNA"/>
</dbReference>
<dbReference type="EMBL" id="JBHSWD010000004">
    <property type="protein sequence ID" value="MFC6593090.1"/>
    <property type="molecule type" value="Genomic_DNA"/>
</dbReference>
<evidence type="ECO:0000259" key="1">
    <source>
        <dbReference type="Pfam" id="PF05707"/>
    </source>
</evidence>
<comment type="caution">
    <text evidence="2">The sequence shown here is derived from an EMBL/GenBank/DDBJ whole genome shotgun (WGS) entry which is preliminary data.</text>
</comment>
<organism evidence="2 5">
    <name type="scientific">Deinococcus lacus</name>
    <dbReference type="NCBI Taxonomy" id="392561"/>
    <lineage>
        <taxon>Bacteria</taxon>
        <taxon>Thermotogati</taxon>
        <taxon>Deinococcota</taxon>
        <taxon>Deinococci</taxon>
        <taxon>Deinococcales</taxon>
        <taxon>Deinococcaceae</taxon>
        <taxon>Deinococcus</taxon>
    </lineage>
</organism>
<evidence type="ECO:0000313" key="3">
    <source>
        <dbReference type="EMBL" id="MFC6593101.1"/>
    </source>
</evidence>
<dbReference type="EMBL" id="JBHSWD010000005">
    <property type="protein sequence ID" value="MFC6593110.1"/>
    <property type="molecule type" value="Genomic_DNA"/>
</dbReference>
<protein>
    <submittedName>
        <fullName evidence="2">Zonular occludens toxin domain-containing protein</fullName>
    </submittedName>
</protein>
<sequence length="299" mass="35059">MIGNLLKRAAPTHFATKYELGHDRAFHLLEARRGRGKSYTMAYWALKVARKKVPVVANFHFNHDWLARQLVKDKVFKSIDEALDWCAENIRFVNTWDEIMLSYDCLILLDEVNRLFDSQDRSKDEKAPKVVFEWLQLSRRNRITLVFAAQSMDWLTPRVRQLFDNLWRAKKELYPKGRLRGQIKQFWLYGADPWSKGLNAGVVRDADYKATIPFDAAIFRLYDTFERIQAIPNESSFARFYDIYEYQLANGIVPPPPAPRPRGLTHAEYEALWEDCHARVAEPVSAVREQVRPRVREVV</sequence>
<name>A0ABW1YIY7_9DEIO</name>
<proteinExistence type="predicted"/>
<evidence type="ECO:0000313" key="5">
    <source>
        <dbReference type="Proteomes" id="UP001596297"/>
    </source>
</evidence>